<feature type="binding site" evidence="8">
    <location>
        <begin position="119"/>
        <end position="122"/>
    </location>
    <ligand>
        <name>GTP</name>
        <dbReference type="ChEBI" id="CHEBI:37565"/>
        <label>1</label>
    </ligand>
</feature>
<gene>
    <name evidence="8" type="primary">der</name>
    <name evidence="12" type="ORF">SAMN02745172_02533</name>
</gene>
<dbReference type="InterPro" id="IPR016484">
    <property type="entry name" value="GTPase_Der"/>
</dbReference>
<evidence type="ECO:0000256" key="8">
    <source>
        <dbReference type="HAMAP-Rule" id="MF_00195"/>
    </source>
</evidence>
<dbReference type="OrthoDB" id="9805918at2"/>
<feature type="binding site" evidence="8">
    <location>
        <begin position="312"/>
        <end position="315"/>
    </location>
    <ligand>
        <name>GTP</name>
        <dbReference type="ChEBI" id="CHEBI:37565"/>
        <label>2</label>
    </ligand>
</feature>
<dbReference type="AlphaFoldDB" id="A0A1M7ZLV6"/>
<dbReference type="Pfam" id="PF01926">
    <property type="entry name" value="MMR_HSR1"/>
    <property type="match status" value="2"/>
</dbReference>
<accession>A0A1M7ZLV6</accession>
<dbReference type="PRINTS" id="PR00326">
    <property type="entry name" value="GTP1OBG"/>
</dbReference>
<evidence type="ECO:0000256" key="7">
    <source>
        <dbReference type="ARBA" id="ARBA00032345"/>
    </source>
</evidence>
<proteinExistence type="inferred from homology"/>
<evidence type="ECO:0000256" key="5">
    <source>
        <dbReference type="ARBA" id="ARBA00022741"/>
    </source>
</evidence>
<feature type="binding site" evidence="8">
    <location>
        <begin position="9"/>
        <end position="16"/>
    </location>
    <ligand>
        <name>GTP</name>
        <dbReference type="ChEBI" id="CHEBI:37565"/>
        <label>1</label>
    </ligand>
</feature>
<evidence type="ECO:0000259" key="11">
    <source>
        <dbReference type="PROSITE" id="PS51712"/>
    </source>
</evidence>
<comment type="subunit">
    <text evidence="8">Associates with the 50S ribosomal subunit.</text>
</comment>
<keyword evidence="4 10" id="KW-0677">Repeat</keyword>
<feature type="domain" description="EngA-type G" evidence="11">
    <location>
        <begin position="3"/>
        <end position="167"/>
    </location>
</feature>
<dbReference type="RefSeq" id="WP_073629120.1">
    <property type="nucleotide sequence ID" value="NZ_FRXO01000004.1"/>
</dbReference>
<keyword evidence="5 8" id="KW-0547">Nucleotide-binding</keyword>
<sequence length="461" mass="50817">MDLVVAIVGRPNVGKSTLFNRLVGRRIALVDDTPGVTRDRREGTGRLGDLTFTIVDTAGLEEADSESLEGRMRAQTDAAIEQADIVLFVIDGRAGVTPIDEHFADILRRTSRPVILLVNKSEGKAGAAGAMEAYGLGLGEPVAISAEHGEGLADLYEALMPHFPDPTSEEDVVAEAVVVDTDEEDEEGLLGRPLKMAVVGRPNAGKSTLINQILGEDRLLTGPEAGITRDSITVPWEWRGRRVDLVDTAGLRRKARVEGKLERLSVGETLRSIRFAEVVLVTLDATAPFEKQDLQIADLVVREGRAVVIALNKWDLVEDRNAALRDARERVERLLPQIRGVEMIPVSGLTGDGIDRLMQAAFKAREVWTQRISTGRLNRWLSAVLEHHPPPAVSGRRIKLRYMTQAKSRPPHFVVFCSRPEALPDSYTRYLVNGIRETFELRGCPVRLSLRKGENPFADKE</sequence>
<dbReference type="InterPro" id="IPR032859">
    <property type="entry name" value="KH_dom-like"/>
</dbReference>
<protein>
    <recommendedName>
        <fullName evidence="2 8">GTPase Der</fullName>
    </recommendedName>
    <alternativeName>
        <fullName evidence="7 8">GTP-binding protein EngA</fullName>
    </alternativeName>
</protein>
<dbReference type="SUPFAM" id="SSF52540">
    <property type="entry name" value="P-loop containing nucleoside triphosphate hydrolases"/>
    <property type="match status" value="2"/>
</dbReference>
<dbReference type="FunFam" id="3.40.50.300:FF:000057">
    <property type="entry name" value="GTPase Der"/>
    <property type="match status" value="1"/>
</dbReference>
<evidence type="ECO:0000256" key="6">
    <source>
        <dbReference type="ARBA" id="ARBA00023134"/>
    </source>
</evidence>
<feature type="binding site" evidence="8">
    <location>
        <begin position="200"/>
        <end position="207"/>
    </location>
    <ligand>
        <name>GTP</name>
        <dbReference type="ChEBI" id="CHEBI:37565"/>
        <label>2</label>
    </ligand>
</feature>
<comment type="function">
    <text evidence="8 10">GTPase that plays an essential role in the late steps of ribosome biogenesis.</text>
</comment>
<dbReference type="HAMAP" id="MF_00195">
    <property type="entry name" value="GTPase_Der"/>
    <property type="match status" value="1"/>
</dbReference>
<dbReference type="InterPro" id="IPR005225">
    <property type="entry name" value="Small_GTP-bd"/>
</dbReference>
<dbReference type="EMBL" id="FRXO01000004">
    <property type="protein sequence ID" value="SHO65884.1"/>
    <property type="molecule type" value="Genomic_DNA"/>
</dbReference>
<dbReference type="GO" id="GO:0042254">
    <property type="term" value="P:ribosome biogenesis"/>
    <property type="evidence" value="ECO:0007669"/>
    <property type="project" value="UniProtKB-KW"/>
</dbReference>
<dbReference type="InterPro" id="IPR031166">
    <property type="entry name" value="G_ENGA"/>
</dbReference>
<dbReference type="InterPro" id="IPR015946">
    <property type="entry name" value="KH_dom-like_a/b"/>
</dbReference>
<evidence type="ECO:0000256" key="3">
    <source>
        <dbReference type="ARBA" id="ARBA00022517"/>
    </source>
</evidence>
<dbReference type="CDD" id="cd01894">
    <property type="entry name" value="EngA1"/>
    <property type="match status" value="1"/>
</dbReference>
<evidence type="ECO:0000256" key="9">
    <source>
        <dbReference type="PROSITE-ProRule" id="PRU01049"/>
    </source>
</evidence>
<evidence type="ECO:0000313" key="13">
    <source>
        <dbReference type="Proteomes" id="UP000186406"/>
    </source>
</evidence>
<dbReference type="InterPro" id="IPR027417">
    <property type="entry name" value="P-loop_NTPase"/>
</dbReference>
<keyword evidence="13" id="KW-1185">Reference proteome</keyword>
<feature type="binding site" evidence="8">
    <location>
        <begin position="247"/>
        <end position="251"/>
    </location>
    <ligand>
        <name>GTP</name>
        <dbReference type="ChEBI" id="CHEBI:37565"/>
        <label>2</label>
    </ligand>
</feature>
<reference evidence="12 13" key="1">
    <citation type="submission" date="2016-12" db="EMBL/GenBank/DDBJ databases">
        <authorList>
            <person name="Song W.-J."/>
            <person name="Kurnit D.M."/>
        </authorList>
    </citation>
    <scope>NUCLEOTIDE SEQUENCE [LARGE SCALE GENOMIC DNA]</scope>
    <source>
        <strain evidence="12 13">DSM 19599</strain>
    </source>
</reference>
<dbReference type="Pfam" id="PF14714">
    <property type="entry name" value="KH_dom-like"/>
    <property type="match status" value="1"/>
</dbReference>
<dbReference type="GO" id="GO:0005525">
    <property type="term" value="F:GTP binding"/>
    <property type="evidence" value="ECO:0007669"/>
    <property type="project" value="UniProtKB-UniRule"/>
</dbReference>
<evidence type="ECO:0000256" key="4">
    <source>
        <dbReference type="ARBA" id="ARBA00022737"/>
    </source>
</evidence>
<feature type="binding site" evidence="8">
    <location>
        <begin position="56"/>
        <end position="60"/>
    </location>
    <ligand>
        <name>GTP</name>
        <dbReference type="ChEBI" id="CHEBI:37565"/>
        <label>1</label>
    </ligand>
</feature>
<comment type="similarity">
    <text evidence="1 8 9 10">Belongs to the TRAFAC class TrmE-Era-EngA-EngB-Septin-like GTPase superfamily. EngA (Der) GTPase family.</text>
</comment>
<evidence type="ECO:0000256" key="10">
    <source>
        <dbReference type="RuleBase" id="RU004481"/>
    </source>
</evidence>
<dbReference type="InterPro" id="IPR006073">
    <property type="entry name" value="GTP-bd"/>
</dbReference>
<dbReference type="NCBIfam" id="TIGR03594">
    <property type="entry name" value="GTPase_EngA"/>
    <property type="match status" value="1"/>
</dbReference>
<feature type="domain" description="EngA-type G" evidence="11">
    <location>
        <begin position="194"/>
        <end position="369"/>
    </location>
</feature>
<dbReference type="CDD" id="cd01895">
    <property type="entry name" value="EngA2"/>
    <property type="match status" value="1"/>
</dbReference>
<organism evidence="12 13">
    <name type="scientific">Pseudoxanthobacter soli DSM 19599</name>
    <dbReference type="NCBI Taxonomy" id="1123029"/>
    <lineage>
        <taxon>Bacteria</taxon>
        <taxon>Pseudomonadati</taxon>
        <taxon>Pseudomonadota</taxon>
        <taxon>Alphaproteobacteria</taxon>
        <taxon>Hyphomicrobiales</taxon>
        <taxon>Segnochrobactraceae</taxon>
        <taxon>Pseudoxanthobacter</taxon>
    </lineage>
</organism>
<dbReference type="PROSITE" id="PS51712">
    <property type="entry name" value="G_ENGA"/>
    <property type="match status" value="2"/>
</dbReference>
<dbReference type="PIRSF" id="PIRSF006485">
    <property type="entry name" value="GTP-binding_EngA"/>
    <property type="match status" value="1"/>
</dbReference>
<dbReference type="Proteomes" id="UP000186406">
    <property type="component" value="Unassembled WGS sequence"/>
</dbReference>
<dbReference type="STRING" id="1123029.SAMN02745172_02533"/>
<dbReference type="FunFam" id="3.30.300.20:FF:000004">
    <property type="entry name" value="GTPase Der"/>
    <property type="match status" value="1"/>
</dbReference>
<dbReference type="PANTHER" id="PTHR43834:SF6">
    <property type="entry name" value="GTPASE DER"/>
    <property type="match status" value="1"/>
</dbReference>
<dbReference type="Gene3D" id="3.30.300.20">
    <property type="match status" value="1"/>
</dbReference>
<evidence type="ECO:0000256" key="1">
    <source>
        <dbReference type="ARBA" id="ARBA00008279"/>
    </source>
</evidence>
<evidence type="ECO:0000313" key="12">
    <source>
        <dbReference type="EMBL" id="SHO65884.1"/>
    </source>
</evidence>
<keyword evidence="6 8" id="KW-0342">GTP-binding</keyword>
<dbReference type="Gene3D" id="3.40.50.300">
    <property type="entry name" value="P-loop containing nucleotide triphosphate hydrolases"/>
    <property type="match status" value="2"/>
</dbReference>
<keyword evidence="3 8" id="KW-0690">Ribosome biogenesis</keyword>
<dbReference type="PANTHER" id="PTHR43834">
    <property type="entry name" value="GTPASE DER"/>
    <property type="match status" value="1"/>
</dbReference>
<name>A0A1M7ZLV6_9HYPH</name>
<dbReference type="NCBIfam" id="TIGR00231">
    <property type="entry name" value="small_GTP"/>
    <property type="match status" value="2"/>
</dbReference>
<evidence type="ECO:0000256" key="2">
    <source>
        <dbReference type="ARBA" id="ARBA00020953"/>
    </source>
</evidence>